<sequence>MLGSSLSFTGKSSFLSLCATTRDTDGNAVTVPDQGLSLPSPPVLPSQDVLSGPGTLVAQQHTRF</sequence>
<gene>
    <name evidence="2" type="ORF">I79_004377</name>
</gene>
<dbReference type="AlphaFoldDB" id="G3H2G4"/>
<organism evidence="2 3">
    <name type="scientific">Cricetulus griseus</name>
    <name type="common">Chinese hamster</name>
    <name type="synonym">Cricetulus barabensis griseus</name>
    <dbReference type="NCBI Taxonomy" id="10029"/>
    <lineage>
        <taxon>Eukaryota</taxon>
        <taxon>Metazoa</taxon>
        <taxon>Chordata</taxon>
        <taxon>Craniata</taxon>
        <taxon>Vertebrata</taxon>
        <taxon>Euteleostomi</taxon>
        <taxon>Mammalia</taxon>
        <taxon>Eutheria</taxon>
        <taxon>Euarchontoglires</taxon>
        <taxon>Glires</taxon>
        <taxon>Rodentia</taxon>
        <taxon>Myomorpha</taxon>
        <taxon>Muroidea</taxon>
        <taxon>Cricetidae</taxon>
        <taxon>Cricetinae</taxon>
        <taxon>Cricetulus</taxon>
    </lineage>
</organism>
<accession>G3H2G4</accession>
<proteinExistence type="predicted"/>
<name>G3H2G4_CRIGR</name>
<reference evidence="3" key="1">
    <citation type="journal article" date="2011" name="Nat. Biotechnol.">
        <title>The genomic sequence of the Chinese hamster ovary (CHO)-K1 cell line.</title>
        <authorList>
            <person name="Xu X."/>
            <person name="Nagarajan H."/>
            <person name="Lewis N.E."/>
            <person name="Pan S."/>
            <person name="Cai Z."/>
            <person name="Liu X."/>
            <person name="Chen W."/>
            <person name="Xie M."/>
            <person name="Wang W."/>
            <person name="Hammond S."/>
            <person name="Andersen M.R."/>
            <person name="Neff N."/>
            <person name="Passarelli B."/>
            <person name="Koh W."/>
            <person name="Fan H.C."/>
            <person name="Wang J."/>
            <person name="Gui Y."/>
            <person name="Lee K.H."/>
            <person name="Betenbaugh M.J."/>
            <person name="Quake S.R."/>
            <person name="Famili I."/>
            <person name="Palsson B.O."/>
            <person name="Wang J."/>
        </authorList>
    </citation>
    <scope>NUCLEOTIDE SEQUENCE [LARGE SCALE GENOMIC DNA]</scope>
    <source>
        <strain evidence="3">CHO K1 cell line</strain>
    </source>
</reference>
<dbReference type="InParanoid" id="G3H2G4"/>
<evidence type="ECO:0000256" key="1">
    <source>
        <dbReference type="SAM" id="MobiDB-lite"/>
    </source>
</evidence>
<protein>
    <submittedName>
        <fullName evidence="2">Uncharacterized protein</fullName>
    </submittedName>
</protein>
<dbReference type="EMBL" id="JH000115">
    <property type="protein sequence ID" value="EGW03806.1"/>
    <property type="molecule type" value="Genomic_DNA"/>
</dbReference>
<feature type="region of interest" description="Disordered" evidence="1">
    <location>
        <begin position="34"/>
        <end position="54"/>
    </location>
</feature>
<evidence type="ECO:0000313" key="3">
    <source>
        <dbReference type="Proteomes" id="UP000001075"/>
    </source>
</evidence>
<evidence type="ECO:0000313" key="2">
    <source>
        <dbReference type="EMBL" id="EGW03806.1"/>
    </source>
</evidence>
<dbReference type="Proteomes" id="UP000001075">
    <property type="component" value="Unassembled WGS sequence"/>
</dbReference>